<feature type="compositionally biased region" description="Gly residues" evidence="12">
    <location>
        <begin position="183"/>
        <end position="196"/>
    </location>
</feature>
<feature type="compositionally biased region" description="Polar residues" evidence="12">
    <location>
        <begin position="216"/>
        <end position="226"/>
    </location>
</feature>
<feature type="compositionally biased region" description="Polar residues" evidence="12">
    <location>
        <begin position="391"/>
        <end position="401"/>
    </location>
</feature>
<feature type="region of interest" description="Disordered" evidence="12">
    <location>
        <begin position="341"/>
        <end position="401"/>
    </location>
</feature>
<dbReference type="PROSITE" id="PS50157">
    <property type="entry name" value="ZINC_FINGER_C2H2_2"/>
    <property type="match status" value="5"/>
</dbReference>
<feature type="region of interest" description="Disordered" evidence="12">
    <location>
        <begin position="210"/>
        <end position="276"/>
    </location>
</feature>
<keyword evidence="3" id="KW-0479">Metal-binding</keyword>
<dbReference type="InterPro" id="IPR036236">
    <property type="entry name" value="Znf_C2H2_sf"/>
</dbReference>
<comment type="subcellular location">
    <subcellularLocation>
        <location evidence="1">Nucleus</location>
    </subcellularLocation>
</comment>
<evidence type="ECO:0000256" key="3">
    <source>
        <dbReference type="ARBA" id="ARBA00022723"/>
    </source>
</evidence>
<dbReference type="PANTHER" id="PTHR24393:SF15">
    <property type="entry name" value="IP01243P-RELATED"/>
    <property type="match status" value="1"/>
</dbReference>
<dbReference type="GO" id="GO:0000978">
    <property type="term" value="F:RNA polymerase II cis-regulatory region sequence-specific DNA binding"/>
    <property type="evidence" value="ECO:0007669"/>
    <property type="project" value="TreeGrafter"/>
</dbReference>
<dbReference type="Pfam" id="PF13912">
    <property type="entry name" value="zf-C2H2_6"/>
    <property type="match status" value="1"/>
</dbReference>
<evidence type="ECO:0000256" key="11">
    <source>
        <dbReference type="PROSITE-ProRule" id="PRU00042"/>
    </source>
</evidence>
<evidence type="ECO:0000256" key="8">
    <source>
        <dbReference type="ARBA" id="ARBA00023125"/>
    </source>
</evidence>
<evidence type="ECO:0000256" key="2">
    <source>
        <dbReference type="ARBA" id="ARBA00006991"/>
    </source>
</evidence>
<proteinExistence type="inferred from homology"/>
<dbReference type="SUPFAM" id="SSF57667">
    <property type="entry name" value="beta-beta-alpha zinc fingers"/>
    <property type="match status" value="3"/>
</dbReference>
<feature type="domain" description="C2H2-type" evidence="13">
    <location>
        <begin position="520"/>
        <end position="547"/>
    </location>
</feature>
<dbReference type="EMBL" id="JAGTTL010000029">
    <property type="protein sequence ID" value="KAK6298780.1"/>
    <property type="molecule type" value="Genomic_DNA"/>
</dbReference>
<dbReference type="InterPro" id="IPR013087">
    <property type="entry name" value="Znf_C2H2_type"/>
</dbReference>
<evidence type="ECO:0000256" key="1">
    <source>
        <dbReference type="ARBA" id="ARBA00004123"/>
    </source>
</evidence>
<evidence type="ECO:0000256" key="10">
    <source>
        <dbReference type="ARBA" id="ARBA00023242"/>
    </source>
</evidence>
<reference evidence="14 15" key="1">
    <citation type="submission" date="2021-04" db="EMBL/GenBank/DDBJ databases">
        <authorList>
            <person name="De Guttry C."/>
            <person name="Zahm M."/>
            <person name="Klopp C."/>
            <person name="Cabau C."/>
            <person name="Louis A."/>
            <person name="Berthelot C."/>
            <person name="Parey E."/>
            <person name="Roest Crollius H."/>
            <person name="Montfort J."/>
            <person name="Robinson-Rechavi M."/>
            <person name="Bucao C."/>
            <person name="Bouchez O."/>
            <person name="Gislard M."/>
            <person name="Lluch J."/>
            <person name="Milhes M."/>
            <person name="Lampietro C."/>
            <person name="Lopez Roques C."/>
            <person name="Donnadieu C."/>
            <person name="Braasch I."/>
            <person name="Desvignes T."/>
            <person name="Postlethwait J."/>
            <person name="Bobe J."/>
            <person name="Wedekind C."/>
            <person name="Guiguen Y."/>
        </authorList>
    </citation>
    <scope>NUCLEOTIDE SEQUENCE [LARGE SCALE GENOMIC DNA]</scope>
    <source>
        <strain evidence="14">Cs_M1</strain>
        <tissue evidence="14">Blood</tissue>
    </source>
</reference>
<dbReference type="AlphaFoldDB" id="A0AAN8L605"/>
<feature type="domain" description="C2H2-type" evidence="13">
    <location>
        <begin position="284"/>
        <end position="311"/>
    </location>
</feature>
<feature type="region of interest" description="Disordered" evidence="12">
    <location>
        <begin position="178"/>
        <end position="197"/>
    </location>
</feature>
<evidence type="ECO:0000256" key="6">
    <source>
        <dbReference type="ARBA" id="ARBA00022833"/>
    </source>
</evidence>
<gene>
    <name evidence="14" type="ORF">J4Q44_G00302900</name>
</gene>
<keyword evidence="10" id="KW-0539">Nucleus</keyword>
<evidence type="ECO:0000256" key="7">
    <source>
        <dbReference type="ARBA" id="ARBA00023015"/>
    </source>
</evidence>
<keyword evidence="5 11" id="KW-0863">Zinc-finger</keyword>
<feature type="domain" description="C2H2-type" evidence="13">
    <location>
        <begin position="410"/>
        <end position="437"/>
    </location>
</feature>
<keyword evidence="6" id="KW-0862">Zinc</keyword>
<dbReference type="FunFam" id="3.30.160.60:FF:001732">
    <property type="entry name" value="Zgc:162936"/>
    <property type="match status" value="1"/>
</dbReference>
<evidence type="ECO:0000256" key="5">
    <source>
        <dbReference type="ARBA" id="ARBA00022771"/>
    </source>
</evidence>
<comment type="caution">
    <text evidence="14">The sequence shown here is derived from an EMBL/GenBank/DDBJ whole genome shotgun (WGS) entry which is preliminary data.</text>
</comment>
<evidence type="ECO:0000259" key="13">
    <source>
        <dbReference type="PROSITE" id="PS50157"/>
    </source>
</evidence>
<keyword evidence="8" id="KW-0238">DNA-binding</keyword>
<dbReference type="FunFam" id="3.30.160.60:FF:000100">
    <property type="entry name" value="Zinc finger 45-like"/>
    <property type="match status" value="1"/>
</dbReference>
<keyword evidence="15" id="KW-1185">Reference proteome</keyword>
<evidence type="ECO:0000256" key="4">
    <source>
        <dbReference type="ARBA" id="ARBA00022737"/>
    </source>
</evidence>
<feature type="domain" description="C2H2-type" evidence="13">
    <location>
        <begin position="438"/>
        <end position="463"/>
    </location>
</feature>
<dbReference type="Pfam" id="PF00096">
    <property type="entry name" value="zf-C2H2"/>
    <property type="match status" value="3"/>
</dbReference>
<keyword evidence="4" id="KW-0677">Repeat</keyword>
<keyword evidence="9" id="KW-0804">Transcription</keyword>
<evidence type="ECO:0000313" key="15">
    <source>
        <dbReference type="Proteomes" id="UP001356427"/>
    </source>
</evidence>
<dbReference type="GO" id="GO:0005694">
    <property type="term" value="C:chromosome"/>
    <property type="evidence" value="ECO:0007669"/>
    <property type="project" value="UniProtKB-ARBA"/>
</dbReference>
<feature type="region of interest" description="Disordered" evidence="12">
    <location>
        <begin position="490"/>
        <end position="510"/>
    </location>
</feature>
<feature type="domain" description="C2H2-type" evidence="13">
    <location>
        <begin position="315"/>
        <end position="343"/>
    </location>
</feature>
<name>A0AAN8L605_9TELE</name>
<dbReference type="Proteomes" id="UP001356427">
    <property type="component" value="Unassembled WGS sequence"/>
</dbReference>
<protein>
    <recommendedName>
        <fullName evidence="13">C2H2-type domain-containing protein</fullName>
    </recommendedName>
</protein>
<dbReference type="SMART" id="SM00355">
    <property type="entry name" value="ZnF_C2H2"/>
    <property type="match status" value="5"/>
</dbReference>
<feature type="compositionally biased region" description="Polar residues" evidence="12">
    <location>
        <begin position="365"/>
        <end position="376"/>
    </location>
</feature>
<accession>A0AAN8L605</accession>
<dbReference type="PROSITE" id="PS00028">
    <property type="entry name" value="ZINC_FINGER_C2H2_1"/>
    <property type="match status" value="5"/>
</dbReference>
<sequence>MSEKVQNAFRVQLSSVMDSLLTAAVCEIAKVFEGSLSQQQEELTQRGDEISALKGKLKQAERRLKEGLKGGEDLDNASGQTVSSMMTISETEEVPDWCEPLQSEDSLIPLSKIKKENKSPWVDLRPLSVCLWRIPNIKIEQAEDFDNHLLTALARSPPRKGSAAEWLLNRRLRDLPELSATGSGYGQGSVGRGRGQGLRMTHGRLLRMLKQEKPEPQSSDLSNKNVLSHRTRQGKDSDLQNKHSEGRHGETSDIVKKVGRKRKHFKMDPDADEQATISGTDKRFSCKYCGKGFGREFGLSVHMRSHKNVKIKGTYKCPQCPKRFHYPSVLRAHMCNSHEKKKPCSSVNEMSDSIKQKVKPLSPSRAKTTSCNNKPLSASKAKPLSPKDKPTSPNNKASTSKESSTYSKLYSCYVCLKKYSTGQSLRDHERIHTGERPYPCNQCGQRFRVKQFLTLHLRKAHTNVYGGDESSGDLSWTAPVEEPMEIGAEQQPAIKSKGKDDQQAKANSKWKQMTETDGLFHCTVCKKLLSSQISLVQHFRIHTGEKPLNCEVWQEIPLPSRLDQPPEVRPPGKEVPVPEVCEAI</sequence>
<organism evidence="14 15">
    <name type="scientific">Coregonus suidteri</name>
    <dbReference type="NCBI Taxonomy" id="861788"/>
    <lineage>
        <taxon>Eukaryota</taxon>
        <taxon>Metazoa</taxon>
        <taxon>Chordata</taxon>
        <taxon>Craniata</taxon>
        <taxon>Vertebrata</taxon>
        <taxon>Euteleostomi</taxon>
        <taxon>Actinopterygii</taxon>
        <taxon>Neopterygii</taxon>
        <taxon>Teleostei</taxon>
        <taxon>Protacanthopterygii</taxon>
        <taxon>Salmoniformes</taxon>
        <taxon>Salmonidae</taxon>
        <taxon>Coregoninae</taxon>
        <taxon>Coregonus</taxon>
    </lineage>
</organism>
<keyword evidence="7" id="KW-0805">Transcription regulation</keyword>
<dbReference type="PANTHER" id="PTHR24393">
    <property type="entry name" value="ZINC FINGER PROTEIN"/>
    <property type="match status" value="1"/>
</dbReference>
<comment type="similarity">
    <text evidence="2">Belongs to the krueppel C2H2-type zinc-finger protein family.</text>
</comment>
<dbReference type="GO" id="GO:0005634">
    <property type="term" value="C:nucleus"/>
    <property type="evidence" value="ECO:0007669"/>
    <property type="project" value="UniProtKB-SubCell"/>
</dbReference>
<evidence type="ECO:0000313" key="14">
    <source>
        <dbReference type="EMBL" id="KAK6298780.1"/>
    </source>
</evidence>
<dbReference type="GO" id="GO:0001228">
    <property type="term" value="F:DNA-binding transcription activator activity, RNA polymerase II-specific"/>
    <property type="evidence" value="ECO:0007669"/>
    <property type="project" value="TreeGrafter"/>
</dbReference>
<feature type="compositionally biased region" description="Basic and acidic residues" evidence="12">
    <location>
        <begin position="233"/>
        <end position="256"/>
    </location>
</feature>
<dbReference type="GO" id="GO:0008270">
    <property type="term" value="F:zinc ion binding"/>
    <property type="evidence" value="ECO:0007669"/>
    <property type="project" value="UniProtKB-KW"/>
</dbReference>
<dbReference type="Gene3D" id="3.30.160.60">
    <property type="entry name" value="Classic Zinc Finger"/>
    <property type="match status" value="4"/>
</dbReference>
<evidence type="ECO:0000256" key="12">
    <source>
        <dbReference type="SAM" id="MobiDB-lite"/>
    </source>
</evidence>
<evidence type="ECO:0000256" key="9">
    <source>
        <dbReference type="ARBA" id="ARBA00023163"/>
    </source>
</evidence>